<evidence type="ECO:0000256" key="4">
    <source>
        <dbReference type="ARBA" id="ARBA00022519"/>
    </source>
</evidence>
<comment type="similarity">
    <text evidence="8 9">Belongs to the TRAP transporter small permease family.</text>
</comment>
<evidence type="ECO:0000256" key="2">
    <source>
        <dbReference type="ARBA" id="ARBA00022448"/>
    </source>
</evidence>
<accession>A0A2T0V4K7</accession>
<feature type="transmembrane region" description="Helical" evidence="9">
    <location>
        <begin position="12"/>
        <end position="32"/>
    </location>
</feature>
<gene>
    <name evidence="11" type="ORF">B0H98_10355</name>
</gene>
<comment type="caution">
    <text evidence="11">The sequence shown here is derived from an EMBL/GenBank/DDBJ whole genome shotgun (WGS) entry which is preliminary data.</text>
</comment>
<dbReference type="Proteomes" id="UP000237647">
    <property type="component" value="Unassembled WGS sequence"/>
</dbReference>
<dbReference type="AlphaFoldDB" id="A0A2T0V4K7"/>
<dbReference type="InterPro" id="IPR007387">
    <property type="entry name" value="TRAP_DctQ"/>
</dbReference>
<keyword evidence="7 9" id="KW-0472">Membrane</keyword>
<feature type="transmembrane region" description="Helical" evidence="9">
    <location>
        <begin position="133"/>
        <end position="153"/>
    </location>
</feature>
<feature type="transmembrane region" description="Helical" evidence="9">
    <location>
        <begin position="52"/>
        <end position="69"/>
    </location>
</feature>
<evidence type="ECO:0000256" key="1">
    <source>
        <dbReference type="ARBA" id="ARBA00004429"/>
    </source>
</evidence>
<protein>
    <recommendedName>
        <fullName evidence="9">TRAP transporter small permease protein</fullName>
    </recommendedName>
</protein>
<dbReference type="PANTHER" id="PTHR35011">
    <property type="entry name" value="2,3-DIKETO-L-GULONATE TRAP TRANSPORTER SMALL PERMEASE PROTEIN YIAM"/>
    <property type="match status" value="1"/>
</dbReference>
<sequence length="170" mass="19457">MRFFEPLEKASILLNRVGALIAVALIIYMFGHIILEIVMRLFGRSTFILDEYIGYAVATMAFMGLPYVLEKGGLIRVSLLMERIPEPRRWPLELFSSLVTAGCFLWLSTFWLQNVQRSYQRGVVSETLAETPIWLPEGAILIGMWLISFTLVVRSLKIILLRSRYSSHTA</sequence>
<dbReference type="EMBL" id="PVTK01000003">
    <property type="protein sequence ID" value="PRY65115.1"/>
    <property type="molecule type" value="Genomic_DNA"/>
</dbReference>
<dbReference type="Pfam" id="PF04290">
    <property type="entry name" value="DctQ"/>
    <property type="match status" value="1"/>
</dbReference>
<evidence type="ECO:0000256" key="5">
    <source>
        <dbReference type="ARBA" id="ARBA00022692"/>
    </source>
</evidence>
<keyword evidence="12" id="KW-1185">Reference proteome</keyword>
<keyword evidence="6 9" id="KW-1133">Transmembrane helix</keyword>
<evidence type="ECO:0000256" key="9">
    <source>
        <dbReference type="RuleBase" id="RU369079"/>
    </source>
</evidence>
<dbReference type="GO" id="GO:0005886">
    <property type="term" value="C:plasma membrane"/>
    <property type="evidence" value="ECO:0007669"/>
    <property type="project" value="UniProtKB-SubCell"/>
</dbReference>
<feature type="transmembrane region" description="Helical" evidence="9">
    <location>
        <begin position="90"/>
        <end position="113"/>
    </location>
</feature>
<evidence type="ECO:0000256" key="3">
    <source>
        <dbReference type="ARBA" id="ARBA00022475"/>
    </source>
</evidence>
<evidence type="ECO:0000313" key="12">
    <source>
        <dbReference type="Proteomes" id="UP000237647"/>
    </source>
</evidence>
<reference evidence="11 12" key="1">
    <citation type="submission" date="2018-03" db="EMBL/GenBank/DDBJ databases">
        <title>Genomic Encyclopedia of Type Strains, Phase III (KMG-III): the genomes of soil and plant-associated and newly described type strains.</title>
        <authorList>
            <person name="Whitman W."/>
        </authorList>
    </citation>
    <scope>NUCLEOTIDE SEQUENCE [LARGE SCALE GENOMIC DNA]</scope>
    <source>
        <strain evidence="11 12">CGMCC 1.12152</strain>
    </source>
</reference>
<dbReference type="InterPro" id="IPR055348">
    <property type="entry name" value="DctQ"/>
</dbReference>
<keyword evidence="3" id="KW-1003">Cell membrane</keyword>
<keyword evidence="2 9" id="KW-0813">Transport</keyword>
<feature type="domain" description="Tripartite ATP-independent periplasmic transporters DctQ component" evidence="10">
    <location>
        <begin position="29"/>
        <end position="157"/>
    </location>
</feature>
<comment type="subunit">
    <text evidence="9">The complex comprises the extracytoplasmic solute receptor protein and the two transmembrane proteins.</text>
</comment>
<evidence type="ECO:0000313" key="11">
    <source>
        <dbReference type="EMBL" id="PRY65115.1"/>
    </source>
</evidence>
<dbReference type="GO" id="GO:0015740">
    <property type="term" value="P:C4-dicarboxylate transport"/>
    <property type="evidence" value="ECO:0007669"/>
    <property type="project" value="TreeGrafter"/>
</dbReference>
<dbReference type="GO" id="GO:0022857">
    <property type="term" value="F:transmembrane transporter activity"/>
    <property type="evidence" value="ECO:0007669"/>
    <property type="project" value="UniProtKB-UniRule"/>
</dbReference>
<evidence type="ECO:0000256" key="7">
    <source>
        <dbReference type="ARBA" id="ARBA00023136"/>
    </source>
</evidence>
<dbReference type="PANTHER" id="PTHR35011:SF10">
    <property type="entry name" value="TRAP TRANSPORTER SMALL PERMEASE PROTEIN"/>
    <property type="match status" value="1"/>
</dbReference>
<keyword evidence="5 9" id="KW-0812">Transmembrane</keyword>
<comment type="subcellular location">
    <subcellularLocation>
        <location evidence="1 9">Cell inner membrane</location>
        <topology evidence="1 9">Multi-pass membrane protein</topology>
    </subcellularLocation>
</comment>
<comment type="function">
    <text evidence="9">Part of the tripartite ATP-independent periplasmic (TRAP) transport system.</text>
</comment>
<keyword evidence="4 9" id="KW-0997">Cell inner membrane</keyword>
<evidence type="ECO:0000259" key="10">
    <source>
        <dbReference type="Pfam" id="PF04290"/>
    </source>
</evidence>
<dbReference type="OrthoDB" id="9797534at2"/>
<organism evidence="11 12">
    <name type="scientific">Vreelandella songnenensis</name>
    <dbReference type="NCBI Taxonomy" id="1176243"/>
    <lineage>
        <taxon>Bacteria</taxon>
        <taxon>Pseudomonadati</taxon>
        <taxon>Pseudomonadota</taxon>
        <taxon>Gammaproteobacteria</taxon>
        <taxon>Oceanospirillales</taxon>
        <taxon>Halomonadaceae</taxon>
        <taxon>Vreelandella</taxon>
    </lineage>
</organism>
<proteinExistence type="inferred from homology"/>
<evidence type="ECO:0000256" key="6">
    <source>
        <dbReference type="ARBA" id="ARBA00022989"/>
    </source>
</evidence>
<evidence type="ECO:0000256" key="8">
    <source>
        <dbReference type="ARBA" id="ARBA00038436"/>
    </source>
</evidence>
<name>A0A2T0V4K7_9GAMM</name>